<evidence type="ECO:0000259" key="1">
    <source>
        <dbReference type="PROSITE" id="PS50851"/>
    </source>
</evidence>
<dbReference type="EMBL" id="SJDU01000061">
    <property type="protein sequence ID" value="TKZ35735.1"/>
    <property type="molecule type" value="Genomic_DNA"/>
</dbReference>
<name>A0ABY2TS67_9SPIR</name>
<dbReference type="Gene3D" id="2.30.30.40">
    <property type="entry name" value="SH3 Domains"/>
    <property type="match status" value="1"/>
</dbReference>
<dbReference type="SMART" id="SM00260">
    <property type="entry name" value="CheW"/>
    <property type="match status" value="1"/>
</dbReference>
<gene>
    <name evidence="2" type="ORF">EZH24_03755</name>
</gene>
<keyword evidence="3" id="KW-1185">Reference proteome</keyword>
<dbReference type="PANTHER" id="PTHR22617">
    <property type="entry name" value="CHEMOTAXIS SENSOR HISTIDINE KINASE-RELATED"/>
    <property type="match status" value="1"/>
</dbReference>
<dbReference type="Proteomes" id="UP000310168">
    <property type="component" value="Unassembled WGS sequence"/>
</dbReference>
<dbReference type="Pfam" id="PF01584">
    <property type="entry name" value="CheW"/>
    <property type="match status" value="1"/>
</dbReference>
<dbReference type="InterPro" id="IPR036061">
    <property type="entry name" value="CheW-like_dom_sf"/>
</dbReference>
<evidence type="ECO:0000313" key="3">
    <source>
        <dbReference type="Proteomes" id="UP000310168"/>
    </source>
</evidence>
<feature type="domain" description="CheW-like" evidence="1">
    <location>
        <begin position="32"/>
        <end position="172"/>
    </location>
</feature>
<accession>A0ABY2TS67</accession>
<reference evidence="2 3" key="1">
    <citation type="journal article" date="2019" name="Anaerobe">
        <title>Brachyspira catarrhinii sp. nov., an anaerobic intestinal spirochaete isolated from vervet monkeys may have been misidentified as Brachyspira aalborgi in previous studies.</title>
        <authorList>
            <person name="Phillips N.D."/>
            <person name="La T."/>
            <person name="Hampson D.J."/>
        </authorList>
    </citation>
    <scope>NUCLEOTIDE SEQUENCE [LARGE SCALE GENOMIC DNA]</scope>
    <source>
        <strain evidence="2 3">Z12</strain>
    </source>
</reference>
<comment type="caution">
    <text evidence="2">The sequence shown here is derived from an EMBL/GenBank/DDBJ whole genome shotgun (WGS) entry which is preliminary data.</text>
</comment>
<organism evidence="2 3">
    <name type="scientific">Brachyspira catarrhinii</name>
    <dbReference type="NCBI Taxonomy" id="2528966"/>
    <lineage>
        <taxon>Bacteria</taxon>
        <taxon>Pseudomonadati</taxon>
        <taxon>Spirochaetota</taxon>
        <taxon>Spirochaetia</taxon>
        <taxon>Brachyspirales</taxon>
        <taxon>Brachyspiraceae</taxon>
        <taxon>Brachyspira</taxon>
    </lineage>
</organism>
<dbReference type="SUPFAM" id="SSF50341">
    <property type="entry name" value="CheW-like"/>
    <property type="match status" value="1"/>
</dbReference>
<dbReference type="InterPro" id="IPR002545">
    <property type="entry name" value="CheW-lke_dom"/>
</dbReference>
<dbReference type="InterPro" id="IPR039315">
    <property type="entry name" value="CheW"/>
</dbReference>
<dbReference type="PROSITE" id="PS50851">
    <property type="entry name" value="CHEW"/>
    <property type="match status" value="1"/>
</dbReference>
<dbReference type="Gene3D" id="2.40.50.180">
    <property type="entry name" value="CheA-289, Domain 4"/>
    <property type="match status" value="1"/>
</dbReference>
<evidence type="ECO:0000313" key="2">
    <source>
        <dbReference type="EMBL" id="TKZ35735.1"/>
    </source>
</evidence>
<dbReference type="RefSeq" id="WP_137997792.1">
    <property type="nucleotide sequence ID" value="NZ_SJDU01000061.1"/>
</dbReference>
<dbReference type="PANTHER" id="PTHR22617:SF23">
    <property type="entry name" value="CHEMOTAXIS PROTEIN CHEW"/>
    <property type="match status" value="1"/>
</dbReference>
<sequence length="178" mass="20223">MIDNNYNQKINSANIPQVGSLENKDNITTEPSQQFLVFKIDNEEYALDVLSIESIVSVTNITPVPGSPKYMRGLINLRGNILHVVDIRIRFGLQRRDDRSIEDDVIIVISNENRRFGILADMVSDVITVFESQITETPIDNMRGLQISNVIRLENKIVMVLPIDDIVKSNEEINKTIQ</sequence>
<proteinExistence type="predicted"/>
<protein>
    <submittedName>
        <fullName evidence="2">Purine-binding chemotaxis protein CheW</fullName>
    </submittedName>
</protein>